<dbReference type="SMART" id="SM00222">
    <property type="entry name" value="Sec7"/>
    <property type="match status" value="1"/>
</dbReference>
<feature type="region of interest" description="Disordered" evidence="3">
    <location>
        <begin position="549"/>
        <end position="607"/>
    </location>
</feature>
<gene>
    <name evidence="5" type="ORF">PBY51_015455</name>
</gene>
<dbReference type="EMBL" id="JAUZQC010000019">
    <property type="protein sequence ID" value="KAK5854381.1"/>
    <property type="molecule type" value="Genomic_DNA"/>
</dbReference>
<feature type="region of interest" description="Disordered" evidence="3">
    <location>
        <begin position="630"/>
        <end position="655"/>
    </location>
</feature>
<feature type="region of interest" description="Disordered" evidence="3">
    <location>
        <begin position="1895"/>
        <end position="1941"/>
    </location>
</feature>
<feature type="compositionally biased region" description="Low complexity" evidence="3">
    <location>
        <begin position="504"/>
        <end position="520"/>
    </location>
</feature>
<feature type="region of interest" description="Disordered" evidence="3">
    <location>
        <begin position="2138"/>
        <end position="2191"/>
    </location>
</feature>
<dbReference type="SUPFAM" id="SSF48371">
    <property type="entry name" value="ARM repeat"/>
    <property type="match status" value="2"/>
</dbReference>
<evidence type="ECO:0000259" key="4">
    <source>
        <dbReference type="SMART" id="SM00222"/>
    </source>
</evidence>
<feature type="compositionally biased region" description="Basic and acidic residues" evidence="3">
    <location>
        <begin position="585"/>
        <end position="599"/>
    </location>
</feature>
<dbReference type="InterPro" id="IPR015403">
    <property type="entry name" value="Mon2/Sec7/BIG1-like_HDS"/>
</dbReference>
<evidence type="ECO:0000256" key="1">
    <source>
        <dbReference type="ARBA" id="ARBA00004370"/>
    </source>
</evidence>
<feature type="compositionally biased region" description="Low complexity" evidence="3">
    <location>
        <begin position="1902"/>
        <end position="1911"/>
    </location>
</feature>
<protein>
    <recommendedName>
        <fullName evidence="4">SEC7 domain-containing protein</fullName>
    </recommendedName>
</protein>
<keyword evidence="2" id="KW-0472">Membrane</keyword>
<dbReference type="InterPro" id="IPR000904">
    <property type="entry name" value="Sec7_dom"/>
</dbReference>
<comment type="subcellular location">
    <subcellularLocation>
        <location evidence="1">Membrane</location>
    </subcellularLocation>
</comment>
<feature type="compositionally biased region" description="Basic and acidic residues" evidence="3">
    <location>
        <begin position="669"/>
        <end position="678"/>
    </location>
</feature>
<reference evidence="5 6" key="1">
    <citation type="journal article" date="2023" name="Genes (Basel)">
        <title>Chromosome-Level Genome Assembly and Circadian Gene Repertoire of the Patagonia Blennie Eleginops maclovinus-The Closest Ancestral Proxy of Antarctic Cryonotothenioids.</title>
        <authorList>
            <person name="Cheng C.C."/>
            <person name="Rivera-Colon A.G."/>
            <person name="Minhas B.F."/>
            <person name="Wilson L."/>
            <person name="Rayamajhi N."/>
            <person name="Vargas-Chacoff L."/>
            <person name="Catchen J.M."/>
        </authorList>
    </citation>
    <scope>NUCLEOTIDE SEQUENCE [LARGE SCALE GENOMIC DNA]</scope>
    <source>
        <strain evidence="5">JMC-PN-2008</strain>
    </source>
</reference>
<dbReference type="GO" id="GO:0016020">
    <property type="term" value="C:membrane"/>
    <property type="evidence" value="ECO:0007669"/>
    <property type="project" value="UniProtKB-SubCell"/>
</dbReference>
<name>A0AAN8A8W1_ELEMC</name>
<dbReference type="PANTHER" id="PTHR10663:SF344">
    <property type="entry name" value="BREFELDIN A-INHIBITED GUANINE NUCLEOTIDE-EXCHANGE PROTEIN 3"/>
    <property type="match status" value="1"/>
</dbReference>
<dbReference type="GO" id="GO:0032012">
    <property type="term" value="P:regulation of ARF protein signal transduction"/>
    <property type="evidence" value="ECO:0007669"/>
    <property type="project" value="InterPro"/>
</dbReference>
<reference evidence="5 6" key="2">
    <citation type="journal article" date="2023" name="Mol. Biol. Evol.">
        <title>Genomics of Secondarily Temperate Adaptation in the Only Non-Antarctic Icefish.</title>
        <authorList>
            <person name="Rivera-Colon A.G."/>
            <person name="Rayamajhi N."/>
            <person name="Minhas B.F."/>
            <person name="Madrigal G."/>
            <person name="Bilyk K.T."/>
            <person name="Yoon V."/>
            <person name="Hune M."/>
            <person name="Gregory S."/>
            <person name="Cheng C.H.C."/>
            <person name="Catchen J.M."/>
        </authorList>
    </citation>
    <scope>NUCLEOTIDE SEQUENCE [LARGE SCALE GENOMIC DNA]</scope>
    <source>
        <strain evidence="5">JMC-PN-2008</strain>
    </source>
</reference>
<comment type="caution">
    <text evidence="5">The sequence shown here is derived from an EMBL/GenBank/DDBJ whole genome shotgun (WGS) entry which is preliminary data.</text>
</comment>
<feature type="region of interest" description="Disordered" evidence="3">
    <location>
        <begin position="181"/>
        <end position="201"/>
    </location>
</feature>
<dbReference type="Proteomes" id="UP001346869">
    <property type="component" value="Unassembled WGS sequence"/>
</dbReference>
<evidence type="ECO:0000256" key="3">
    <source>
        <dbReference type="SAM" id="MobiDB-lite"/>
    </source>
</evidence>
<sequence>MEEILRKLQKDASGHKHRSLRDACVYARETLECQNGSFKISPSQLRERCLLPLQMALESKNTKLGQTALTGMQKLLCEDRFVGGGGVEVEVLDKQLLSQMLEAIRVTPSLHEDLQVEVMKVLLCITYSPNFDINGDSILRIAEVCIRTYMSSCHQRSINTAVRATLSQILGDLTLQLRHRQEGADGDEVTPPPLHRRDISPTSQSLGEDVVTVLTVFCEKLESVDSDNQLLQLLYLESILSMLSSCPPTMHLSRGFTDLVWKQLCPSLVAIMGNPVNDKTITSHHGHMGAPDRLSDRLSLGIGQEVELFGGGVSDQGRGSGCSSSAPARIAPVVRTVCYIAAELVRLVNCVESMKPVLQSLYHRILLYPPPQHRTEAIRIMKEILGSPQRLYDLAGPCVAEPETRKRSFSKRKSHLDLLKLVMDGMTEACMKGGIEACYSSVSCACALLGALDELSKGHGIQSEQARLLLRRLEDLKDGTESTRESMEINEADFRWQRHILASEQPPWDPSSSSSMAPAERSPDISISITTETGQTTVDLEVEVEVEVELEEPSQTFPEDCEEDTHLPSPSSGEGTKCDPNLEVNQREDGGGDKERPGGGERGAVVPPDVVQRSHGLVYPDITNFLSVESRTRPHHGAGSRYSESNFSMEEQDLSRTEFDSCDQYSMAAEKDSGRSDVSDIGSDNVSLADEEQQTPRDCPGHRSLRTAALSLKLLRNQEADQQSARLFVQSLAALLPRLLGLSTAADVDLSLQNFSSTFCSGLQAGGIHSPGFEAGDTLSCQSLMNADGLYLVSYSAMLLNLKLCCCDYYRRRTLAPVLSLKEFGRLIQSSGVLVVLSQAWIEEVYHQVLERNLLGEAGYCVSQEDHSLPLITMLTDIDGLGSSAIGGQLIRRASSQSPLSCDRTSSDTVTAGAVFSRFILTGVWKNLIDVLSTPLTGRMAGSSKGLAFILGAEGVKEQSQRERDTICLSLDGLRKAAALSCALGVAANCASALAQMAAASCVQEEKEEREVGEMGDTITQVKQRVEQRLEQMARPQGVRLHTAHVLCMDAILNVGLEMGSHNHDCWPHVFRVTEYISSLEHTHFSDGSLQPSSLTTIMQQGGAVDLGTELSCEPSPEASELGLSQPVIQPLSIQELLRESRGRGLELRGGSLMTGNSAAKAVCTLSTQADRLFEEAATKLNLVGLVGFLQQLRKASQCQLFHSVTETGDYSLAMPGEAKSTLERRSALHLFRLGEAMLRIVRNRNRPLLHMMRAWSVVAPHLVEAACHKERHVSQKAVSFIHDVLTEVLTSWAELPLFHFNEALFRPFEHIMQLELCDEDVQDQVITSIGELVEMCSPQILSGWRPLFSALRTVHSSKSDTKDYLLGEYSMGKSQAPVFDVFEAFINTDNIQVFANAATDYIMCLMKFVKGLGEQDFKEIGDCVHASGFSSTDLCLPALDYLRKCSQLLAKIYRMQSKPVFLGARLASLPMRSQERSVSTEDGMDCVLQEFDDDTGLIQVWILLLEQLTAAVSNCPRQHQPPTLELLFALLREVSTVPGPGFAIFSVIQLLLPVMSLWLQRSHGDHSYWDVAAANFKHAIGLCCELVVEHVNNFIHSDIGYESLINLMLKDLFKLLVACVSEPAETISRVGCSCIRYILVTVGPVFTEEMWRLACCALQDAFSATLEPVKNLLACFHSGSDSFSGDACEVKVAAPSHSPAAEAEYWRIRAMAQQVFMLDTQCSPKTPNNKEGFEHAQSCVLIIELPADQQSNGHAQKRIPFRTIVVSLLSHQVLLQNLYDILLEEFVKQPEGSERVTPVTSDPSRASAGFLRYISMTNLAIILDLLLDSYRTARDFDTRPGLKYLLMKVSGVCGAANLYRQSAMSFNLYFQALLCAALSQADSMTAQQVKRMLYEEEEGSSDSSHPGSASSEDEDIFEETAQVSPPRGRDKRHPWRAPVPSLSVQPLSGADWAWLVKRLYKLCLDLCSSYIQMHRDLESTLEEVALLRGGGGAGEHVFFLPLFQSETSTPTSAGGLSARETPSEDGGFRCQVADGTASPGDTPTPSPGYSCTGSLPLNLRSGGDRRDSTPTGSSVGGTLGAAGPGGRRKEWWESAGNKLYTIATDKTISKLMMEYKRRKQQQQQQSNVNLFMKEQGRAAGGGGAEQQRPPQRPQHLVDQQGPPLRHSVSAGPEVLRQEKRPRSGSTISSHSITLRDSEAQIQAWNNMVLTLLNQVLLLSDSSFLALQPALYPCLSQLSCHVTDARVRQALREWLGRVGRLYDIIV</sequence>
<evidence type="ECO:0000313" key="5">
    <source>
        <dbReference type="EMBL" id="KAK5854381.1"/>
    </source>
</evidence>
<dbReference type="GO" id="GO:0005085">
    <property type="term" value="F:guanyl-nucleotide exchange factor activity"/>
    <property type="evidence" value="ECO:0007669"/>
    <property type="project" value="InterPro"/>
</dbReference>
<feature type="region of interest" description="Disordered" evidence="3">
    <location>
        <begin position="2009"/>
        <end position="2090"/>
    </location>
</feature>
<evidence type="ECO:0000256" key="2">
    <source>
        <dbReference type="ARBA" id="ARBA00023136"/>
    </source>
</evidence>
<dbReference type="PANTHER" id="PTHR10663">
    <property type="entry name" value="GUANYL-NUCLEOTIDE EXCHANGE FACTOR"/>
    <property type="match status" value="1"/>
</dbReference>
<organism evidence="5 6">
    <name type="scientific">Eleginops maclovinus</name>
    <name type="common">Patagonian blennie</name>
    <name type="synonym">Eleginus maclovinus</name>
    <dbReference type="NCBI Taxonomy" id="56733"/>
    <lineage>
        <taxon>Eukaryota</taxon>
        <taxon>Metazoa</taxon>
        <taxon>Chordata</taxon>
        <taxon>Craniata</taxon>
        <taxon>Vertebrata</taxon>
        <taxon>Euteleostomi</taxon>
        <taxon>Actinopterygii</taxon>
        <taxon>Neopterygii</taxon>
        <taxon>Teleostei</taxon>
        <taxon>Neoteleostei</taxon>
        <taxon>Acanthomorphata</taxon>
        <taxon>Eupercaria</taxon>
        <taxon>Perciformes</taxon>
        <taxon>Notothenioidei</taxon>
        <taxon>Eleginopidae</taxon>
        <taxon>Eleginops</taxon>
    </lineage>
</organism>
<feature type="domain" description="SEC7" evidence="4">
    <location>
        <begin position="637"/>
        <end position="854"/>
    </location>
</feature>
<feature type="region of interest" description="Disordered" evidence="3">
    <location>
        <begin position="668"/>
        <end position="702"/>
    </location>
</feature>
<dbReference type="InterPro" id="IPR016024">
    <property type="entry name" value="ARM-type_fold"/>
</dbReference>
<feature type="compositionally biased region" description="Gly residues" evidence="3">
    <location>
        <begin position="2075"/>
        <end position="2086"/>
    </location>
</feature>
<accession>A0AAN8A8W1</accession>
<dbReference type="Pfam" id="PF09324">
    <property type="entry name" value="Sec7-like_HDS"/>
    <property type="match status" value="1"/>
</dbReference>
<feature type="region of interest" description="Disordered" evidence="3">
    <location>
        <begin position="504"/>
        <end position="523"/>
    </location>
</feature>
<keyword evidence="6" id="KW-1185">Reference proteome</keyword>
<evidence type="ECO:0000313" key="6">
    <source>
        <dbReference type="Proteomes" id="UP001346869"/>
    </source>
</evidence>
<dbReference type="Pfam" id="PF16213">
    <property type="entry name" value="DCB"/>
    <property type="match status" value="1"/>
</dbReference>
<feature type="compositionally biased region" description="Polar residues" evidence="3">
    <location>
        <begin position="2040"/>
        <end position="2056"/>
    </location>
</feature>
<proteinExistence type="predicted"/>
<dbReference type="InterPro" id="IPR032629">
    <property type="entry name" value="DCB_dom"/>
</dbReference>